<reference evidence="1 2" key="1">
    <citation type="submission" date="2020-08" db="EMBL/GenBank/DDBJ databases">
        <title>Genomic Encyclopedia of Type Strains, Phase IV (KMG-V): Genome sequencing to study the core and pangenomes of soil and plant-associated prokaryotes.</title>
        <authorList>
            <person name="Whitman W."/>
        </authorList>
    </citation>
    <scope>NUCLEOTIDE SEQUENCE [LARGE SCALE GENOMIC DNA]</scope>
    <source>
        <strain evidence="1 2">JPY162</strain>
    </source>
</reference>
<protein>
    <submittedName>
        <fullName evidence="1">Uncharacterized protein</fullName>
    </submittedName>
</protein>
<dbReference type="RefSeq" id="WP_255215028.1">
    <property type="nucleotide sequence ID" value="NZ_JACHDE010000001.1"/>
</dbReference>
<name>A0A7W8L1V4_9BURK</name>
<sequence length="145" mass="15810">MDWNNRKMAALLVAAAIAAWMPLAYGKICTEKDAVAADAMVDHLDSWAQVNSTFSKYGHCDDGGIAEGYSEAIARLLIDHWKALPELDKQIKLNPPLESFVRRHINSTLDTDDLAKIITLSTRSCPKGISPLCKALANAASQAEQ</sequence>
<accession>A0A7W8L1V4</accession>
<dbReference type="Proteomes" id="UP000592820">
    <property type="component" value="Unassembled WGS sequence"/>
</dbReference>
<evidence type="ECO:0000313" key="2">
    <source>
        <dbReference type="Proteomes" id="UP000592820"/>
    </source>
</evidence>
<comment type="caution">
    <text evidence="1">The sequence shown here is derived from an EMBL/GenBank/DDBJ whole genome shotgun (WGS) entry which is preliminary data.</text>
</comment>
<dbReference type="AlphaFoldDB" id="A0A7W8L1V4"/>
<gene>
    <name evidence="1" type="ORF">HDG41_000922</name>
</gene>
<organism evidence="1 2">
    <name type="scientific">Paraburkholderia youngii</name>
    <dbReference type="NCBI Taxonomy" id="2782701"/>
    <lineage>
        <taxon>Bacteria</taxon>
        <taxon>Pseudomonadati</taxon>
        <taxon>Pseudomonadota</taxon>
        <taxon>Betaproteobacteria</taxon>
        <taxon>Burkholderiales</taxon>
        <taxon>Burkholderiaceae</taxon>
        <taxon>Paraburkholderia</taxon>
    </lineage>
</organism>
<dbReference type="EMBL" id="JACHDE010000001">
    <property type="protein sequence ID" value="MBB5398886.1"/>
    <property type="molecule type" value="Genomic_DNA"/>
</dbReference>
<proteinExistence type="predicted"/>
<evidence type="ECO:0000313" key="1">
    <source>
        <dbReference type="EMBL" id="MBB5398886.1"/>
    </source>
</evidence>